<comment type="caution">
    <text evidence="4">The sequence shown here is derived from an EMBL/GenBank/DDBJ whole genome shotgun (WGS) entry which is preliminary data.</text>
</comment>
<feature type="compositionally biased region" description="Polar residues" evidence="2">
    <location>
        <begin position="247"/>
        <end position="268"/>
    </location>
</feature>
<evidence type="ECO:0000313" key="5">
    <source>
        <dbReference type="Proteomes" id="UP001519460"/>
    </source>
</evidence>
<evidence type="ECO:0000259" key="3">
    <source>
        <dbReference type="Pfam" id="PF18293"/>
    </source>
</evidence>
<organism evidence="4 5">
    <name type="scientific">Batillaria attramentaria</name>
    <dbReference type="NCBI Taxonomy" id="370345"/>
    <lineage>
        <taxon>Eukaryota</taxon>
        <taxon>Metazoa</taxon>
        <taxon>Spiralia</taxon>
        <taxon>Lophotrochozoa</taxon>
        <taxon>Mollusca</taxon>
        <taxon>Gastropoda</taxon>
        <taxon>Caenogastropoda</taxon>
        <taxon>Sorbeoconcha</taxon>
        <taxon>Cerithioidea</taxon>
        <taxon>Batillariidae</taxon>
        <taxon>Batillaria</taxon>
    </lineage>
</organism>
<dbReference type="InterPro" id="IPR041637">
    <property type="entry name" value="Caprin-1_dimer"/>
</dbReference>
<reference evidence="4 5" key="1">
    <citation type="journal article" date="2023" name="Sci. Data">
        <title>Genome assembly of the Korean intertidal mud-creeper Batillaria attramentaria.</title>
        <authorList>
            <person name="Patra A.K."/>
            <person name="Ho P.T."/>
            <person name="Jun S."/>
            <person name="Lee S.J."/>
            <person name="Kim Y."/>
            <person name="Won Y.J."/>
        </authorList>
    </citation>
    <scope>NUCLEOTIDE SEQUENCE [LARGE SCALE GENOMIC DNA]</scope>
    <source>
        <strain evidence="4">Wonlab-2016</strain>
    </source>
</reference>
<dbReference type="PANTHER" id="PTHR22922">
    <property type="entry name" value="GPI-ANCHORED PROTEIN P137"/>
    <property type="match status" value="1"/>
</dbReference>
<evidence type="ECO:0000256" key="2">
    <source>
        <dbReference type="SAM" id="MobiDB-lite"/>
    </source>
</evidence>
<feature type="compositionally biased region" description="Low complexity" evidence="2">
    <location>
        <begin position="520"/>
        <end position="548"/>
    </location>
</feature>
<dbReference type="Pfam" id="PF18293">
    <property type="entry name" value="Caprin-1_dimer"/>
    <property type="match status" value="1"/>
</dbReference>
<feature type="region of interest" description="Disordered" evidence="2">
    <location>
        <begin position="217"/>
        <end position="275"/>
    </location>
</feature>
<feature type="compositionally biased region" description="Low complexity" evidence="2">
    <location>
        <begin position="400"/>
        <end position="410"/>
    </location>
</feature>
<feature type="domain" description="Caprin-1 dimerization" evidence="3">
    <location>
        <begin position="98"/>
        <end position="213"/>
    </location>
</feature>
<feature type="region of interest" description="Disordered" evidence="2">
    <location>
        <begin position="354"/>
        <end position="427"/>
    </location>
</feature>
<evidence type="ECO:0000256" key="1">
    <source>
        <dbReference type="ARBA" id="ARBA00007950"/>
    </source>
</evidence>
<feature type="region of interest" description="Disordered" evidence="2">
    <location>
        <begin position="445"/>
        <end position="698"/>
    </location>
</feature>
<evidence type="ECO:0000313" key="4">
    <source>
        <dbReference type="EMBL" id="KAK7486682.1"/>
    </source>
</evidence>
<dbReference type="PANTHER" id="PTHR22922:SF19">
    <property type="entry name" value="CAPRIN HOMOLOG"/>
    <property type="match status" value="1"/>
</dbReference>
<dbReference type="EMBL" id="JACVVK020000175">
    <property type="protein sequence ID" value="KAK7486682.1"/>
    <property type="molecule type" value="Genomic_DNA"/>
</dbReference>
<name>A0ABD0KID2_9CAEN</name>
<sequence length="698" mass="74442">MPAASNKVEPKPSSEALDPMKQSVNTLEKKVRNLEKRKSKLDAIRAKAAAGETLEKEQQDAIKHYDEVITNLDFARELQKSLNVIAADSEKALKKQAKREKQERAASDLKRVVDILQVQTTLDSLGSDTVRDHFKTGKYGAVVLTEDNLTQLDELFQLISPSREGSENFSAKLTTAAEHLVSLLEARDRPVVGSTYKELYELITLVNDCGYFERAREAEETVEEPAAEEKEEAAEEGVVEETPVSLPPSSETPFDNVTEQEQENSAALRQTPEMEDNSLSHSQVMQSVPQESSDAFYVQNATQPASFQAAQAARTRPLDEIVSSVQGTFNFLQESVIDIDSPHMDPAVVAAQPMMRPPSAPQTQAGTMLPPAGFPSAPFPDTTVDQQQPASRDADAQDPLSLSQQSLSQSNLDFGGPSPAFGQAGLSHSQNLAGVGDVLFQSSVEDSSASSAVPQQHSHTMLGQGMGAGEAASQFELPPSIPMPPSQSQDGSQLTGQEKKFTMNASAPVFRSMYSQPSAMQNMQQGGQQAPPPSQQQTAQQSQHQNQPDARPSTLPPSTVSEFPSAPNFAQAAGDFSQTGNNFQSGGFNRGGRGGGPNSFRGGQRGGGRGGSTTNGNAMQNGFNARPQSGNRGGRGGSSFQGFPPRNDYRPDGYQGFNSNGFGGPGGYQKRGGAGGPGFPRGGGNNRGTGGEFKKGTL</sequence>
<feature type="region of interest" description="Disordered" evidence="2">
    <location>
        <begin position="1"/>
        <end position="24"/>
    </location>
</feature>
<feature type="compositionally biased region" description="Gly residues" evidence="2">
    <location>
        <begin position="661"/>
        <end position="691"/>
    </location>
</feature>
<protein>
    <recommendedName>
        <fullName evidence="3">Caprin-1 dimerization domain-containing protein</fullName>
    </recommendedName>
</protein>
<comment type="similarity">
    <text evidence="1">Belongs to the caprin family.</text>
</comment>
<feature type="compositionally biased region" description="Acidic residues" evidence="2">
    <location>
        <begin position="220"/>
        <end position="239"/>
    </location>
</feature>
<feature type="compositionally biased region" description="Gly residues" evidence="2">
    <location>
        <begin position="588"/>
        <end position="613"/>
    </location>
</feature>
<dbReference type="InterPro" id="IPR028816">
    <property type="entry name" value="Caprin"/>
</dbReference>
<dbReference type="Proteomes" id="UP001519460">
    <property type="component" value="Unassembled WGS sequence"/>
</dbReference>
<accession>A0ABD0KID2</accession>
<gene>
    <name evidence="4" type="ORF">BaRGS_00022083</name>
</gene>
<keyword evidence="5" id="KW-1185">Reference proteome</keyword>
<proteinExistence type="inferred from homology"/>
<dbReference type="AlphaFoldDB" id="A0ABD0KID2"/>